<keyword evidence="9 14" id="KW-0067">ATP-binding</keyword>
<dbReference type="GO" id="GO:0005886">
    <property type="term" value="C:plasma membrane"/>
    <property type="evidence" value="ECO:0007669"/>
    <property type="project" value="UniProtKB-SubCell"/>
</dbReference>
<dbReference type="InterPro" id="IPR050528">
    <property type="entry name" value="L-type_Lectin-RKs"/>
</dbReference>
<evidence type="ECO:0000256" key="16">
    <source>
        <dbReference type="SAM" id="SignalP"/>
    </source>
</evidence>
<keyword evidence="5 15" id="KW-0812">Transmembrane</keyword>
<keyword evidence="11 15" id="KW-0472">Membrane</keyword>
<dbReference type="Pfam" id="PF07714">
    <property type="entry name" value="PK_Tyr_Ser-Thr"/>
    <property type="match status" value="1"/>
</dbReference>
<dbReference type="InterPro" id="IPR017441">
    <property type="entry name" value="Protein_kinase_ATP_BS"/>
</dbReference>
<keyword evidence="7" id="KW-0430">Lectin</keyword>
<dbReference type="OrthoDB" id="4062651at2759"/>
<keyword evidence="6 16" id="KW-0732">Signal</keyword>
<dbReference type="Gene3D" id="3.30.200.20">
    <property type="entry name" value="Phosphorylase Kinase, domain 1"/>
    <property type="match status" value="1"/>
</dbReference>
<dbReference type="InterPro" id="IPR013320">
    <property type="entry name" value="ConA-like_dom_sf"/>
</dbReference>
<evidence type="ECO:0000313" key="18">
    <source>
        <dbReference type="EMBL" id="KAD7479298.1"/>
    </source>
</evidence>
<dbReference type="GO" id="GO:0005524">
    <property type="term" value="F:ATP binding"/>
    <property type="evidence" value="ECO:0007669"/>
    <property type="project" value="UniProtKB-UniRule"/>
</dbReference>
<evidence type="ECO:0000313" key="19">
    <source>
        <dbReference type="Proteomes" id="UP000326396"/>
    </source>
</evidence>
<reference evidence="18 19" key="1">
    <citation type="submission" date="2019-05" db="EMBL/GenBank/DDBJ databases">
        <title>Mikania micrantha, genome provides insights into the molecular mechanism of rapid growth.</title>
        <authorList>
            <person name="Liu B."/>
        </authorList>
    </citation>
    <scope>NUCLEOTIDE SEQUENCE [LARGE SCALE GENOMIC DNA]</scope>
    <source>
        <strain evidence="18">NLD-2019</strain>
        <tissue evidence="18">Leaf</tissue>
    </source>
</reference>
<evidence type="ECO:0000256" key="8">
    <source>
        <dbReference type="ARBA" id="ARBA00022741"/>
    </source>
</evidence>
<accession>A0A5N6Q601</accession>
<dbReference type="InterPro" id="IPR001220">
    <property type="entry name" value="Legume_lectin_dom"/>
</dbReference>
<dbReference type="EMBL" id="SZYD01000001">
    <property type="protein sequence ID" value="KAD7479298.1"/>
    <property type="molecule type" value="Genomic_DNA"/>
</dbReference>
<dbReference type="InterPro" id="IPR001245">
    <property type="entry name" value="Ser-Thr/Tyr_kinase_cat_dom"/>
</dbReference>
<dbReference type="GO" id="GO:0030246">
    <property type="term" value="F:carbohydrate binding"/>
    <property type="evidence" value="ECO:0007669"/>
    <property type="project" value="UniProtKB-KW"/>
</dbReference>
<feature type="transmembrane region" description="Helical" evidence="15">
    <location>
        <begin position="262"/>
        <end position="285"/>
    </location>
</feature>
<keyword evidence="13" id="KW-0325">Glycoprotein</keyword>
<evidence type="ECO:0000256" key="13">
    <source>
        <dbReference type="ARBA" id="ARBA00023180"/>
    </source>
</evidence>
<dbReference type="Proteomes" id="UP000326396">
    <property type="component" value="Linkage Group LG1"/>
</dbReference>
<comment type="caution">
    <text evidence="18">The sequence shown here is derived from an EMBL/GenBank/DDBJ whole genome shotgun (WGS) entry which is preliminary data.</text>
</comment>
<keyword evidence="8 14" id="KW-0547">Nucleotide-binding</keyword>
<dbReference type="CDD" id="cd06899">
    <property type="entry name" value="lectin_legume_LecRK_Arcelin_ConA"/>
    <property type="match status" value="1"/>
</dbReference>
<evidence type="ECO:0000256" key="11">
    <source>
        <dbReference type="ARBA" id="ARBA00023136"/>
    </source>
</evidence>
<dbReference type="Gene3D" id="2.60.120.200">
    <property type="match status" value="1"/>
</dbReference>
<evidence type="ECO:0000256" key="14">
    <source>
        <dbReference type="PROSITE-ProRule" id="PRU10141"/>
    </source>
</evidence>
<dbReference type="SUPFAM" id="SSF49899">
    <property type="entry name" value="Concanavalin A-like lectins/glucanases"/>
    <property type="match status" value="1"/>
</dbReference>
<dbReference type="PROSITE" id="PS50011">
    <property type="entry name" value="PROTEIN_KINASE_DOM"/>
    <property type="match status" value="1"/>
</dbReference>
<dbReference type="Pfam" id="PF00139">
    <property type="entry name" value="Lectin_legB"/>
    <property type="match status" value="1"/>
</dbReference>
<dbReference type="Pfam" id="PF00069">
    <property type="entry name" value="Pkinase"/>
    <property type="match status" value="1"/>
</dbReference>
<dbReference type="AlphaFoldDB" id="A0A5N6Q601"/>
<evidence type="ECO:0000259" key="17">
    <source>
        <dbReference type="PROSITE" id="PS50011"/>
    </source>
</evidence>
<keyword evidence="4" id="KW-1003">Cell membrane</keyword>
<name>A0A5N6Q601_9ASTR</name>
<comment type="similarity">
    <text evidence="2">In the N-terminal section; belongs to the leguminous lectin family.</text>
</comment>
<evidence type="ECO:0000256" key="12">
    <source>
        <dbReference type="ARBA" id="ARBA00023170"/>
    </source>
</evidence>
<feature type="domain" description="Protein kinase" evidence="17">
    <location>
        <begin position="330"/>
        <end position="552"/>
    </location>
</feature>
<protein>
    <recommendedName>
        <fullName evidence="17">Protein kinase domain-containing protein</fullName>
    </recommendedName>
</protein>
<evidence type="ECO:0000256" key="2">
    <source>
        <dbReference type="ARBA" id="ARBA00008536"/>
    </source>
</evidence>
<evidence type="ECO:0000256" key="3">
    <source>
        <dbReference type="ARBA" id="ARBA00010217"/>
    </source>
</evidence>
<evidence type="ECO:0000256" key="10">
    <source>
        <dbReference type="ARBA" id="ARBA00022989"/>
    </source>
</evidence>
<evidence type="ECO:0000256" key="5">
    <source>
        <dbReference type="ARBA" id="ARBA00022692"/>
    </source>
</evidence>
<feature type="signal peptide" evidence="16">
    <location>
        <begin position="1"/>
        <end position="17"/>
    </location>
</feature>
<evidence type="ECO:0000256" key="4">
    <source>
        <dbReference type="ARBA" id="ARBA00022475"/>
    </source>
</evidence>
<evidence type="ECO:0000256" key="6">
    <source>
        <dbReference type="ARBA" id="ARBA00022729"/>
    </source>
</evidence>
<evidence type="ECO:0000256" key="15">
    <source>
        <dbReference type="SAM" id="Phobius"/>
    </source>
</evidence>
<feature type="chain" id="PRO_5024427223" description="Protein kinase domain-containing protein" evidence="16">
    <location>
        <begin position="18"/>
        <end position="552"/>
    </location>
</feature>
<evidence type="ECO:0000256" key="9">
    <source>
        <dbReference type="ARBA" id="ARBA00022840"/>
    </source>
</evidence>
<dbReference type="GO" id="GO:0002229">
    <property type="term" value="P:defense response to oomycetes"/>
    <property type="evidence" value="ECO:0007669"/>
    <property type="project" value="UniProtKB-ARBA"/>
</dbReference>
<comment type="subcellular location">
    <subcellularLocation>
        <location evidence="1">Cell membrane</location>
        <topology evidence="1">Single-pass type I membrane protein</topology>
    </subcellularLocation>
</comment>
<dbReference type="FunFam" id="2.60.120.200:FF:000103">
    <property type="entry name" value="L-type lectin-domain containing receptor kinase IX.1"/>
    <property type="match status" value="1"/>
</dbReference>
<dbReference type="InterPro" id="IPR011009">
    <property type="entry name" value="Kinase-like_dom_sf"/>
</dbReference>
<evidence type="ECO:0000256" key="1">
    <source>
        <dbReference type="ARBA" id="ARBA00004251"/>
    </source>
</evidence>
<dbReference type="InterPro" id="IPR000985">
    <property type="entry name" value="Lectin_LegA_CS"/>
</dbReference>
<keyword evidence="19" id="KW-1185">Reference proteome</keyword>
<keyword evidence="10 15" id="KW-1133">Transmembrane helix</keyword>
<dbReference type="SUPFAM" id="SSF56112">
    <property type="entry name" value="Protein kinase-like (PK-like)"/>
    <property type="match status" value="1"/>
</dbReference>
<organism evidence="18 19">
    <name type="scientific">Mikania micrantha</name>
    <name type="common">bitter vine</name>
    <dbReference type="NCBI Taxonomy" id="192012"/>
    <lineage>
        <taxon>Eukaryota</taxon>
        <taxon>Viridiplantae</taxon>
        <taxon>Streptophyta</taxon>
        <taxon>Embryophyta</taxon>
        <taxon>Tracheophyta</taxon>
        <taxon>Spermatophyta</taxon>
        <taxon>Magnoliopsida</taxon>
        <taxon>eudicotyledons</taxon>
        <taxon>Gunneridae</taxon>
        <taxon>Pentapetalae</taxon>
        <taxon>asterids</taxon>
        <taxon>campanulids</taxon>
        <taxon>Asterales</taxon>
        <taxon>Asteraceae</taxon>
        <taxon>Asteroideae</taxon>
        <taxon>Heliantheae alliance</taxon>
        <taxon>Eupatorieae</taxon>
        <taxon>Mikania</taxon>
    </lineage>
</organism>
<gene>
    <name evidence="18" type="ORF">E3N88_02434</name>
</gene>
<proteinExistence type="inferred from homology"/>
<dbReference type="PROSITE" id="PS00308">
    <property type="entry name" value="LECTIN_LEGUME_ALPHA"/>
    <property type="match status" value="1"/>
</dbReference>
<keyword evidence="12" id="KW-0675">Receptor</keyword>
<dbReference type="InterPro" id="IPR000719">
    <property type="entry name" value="Prot_kinase_dom"/>
</dbReference>
<dbReference type="PROSITE" id="PS00107">
    <property type="entry name" value="PROTEIN_KINASE_ATP"/>
    <property type="match status" value="1"/>
</dbReference>
<dbReference type="PANTHER" id="PTHR27007">
    <property type="match status" value="1"/>
</dbReference>
<dbReference type="Gene3D" id="1.10.510.10">
    <property type="entry name" value="Transferase(Phosphotransferase) domain 1"/>
    <property type="match status" value="1"/>
</dbReference>
<dbReference type="GO" id="GO:0004672">
    <property type="term" value="F:protein kinase activity"/>
    <property type="evidence" value="ECO:0007669"/>
    <property type="project" value="InterPro"/>
</dbReference>
<comment type="similarity">
    <text evidence="3">In the C-terminal section; belongs to the protein kinase superfamily. Ser/Thr protein kinase family.</text>
</comment>
<evidence type="ECO:0000256" key="7">
    <source>
        <dbReference type="ARBA" id="ARBA00022734"/>
    </source>
</evidence>
<feature type="binding site" evidence="14">
    <location>
        <position position="360"/>
    </location>
    <ligand>
        <name>ATP</name>
        <dbReference type="ChEBI" id="CHEBI:30616"/>
    </ligand>
</feature>
<dbReference type="FunFam" id="1.10.510.10:FF:000240">
    <property type="entry name" value="Lectin-domain containing receptor kinase A4.3"/>
    <property type="match status" value="1"/>
</dbReference>
<sequence>MIFWVCSLFLFLPFSKSVNFRIDRFGPDTTNILYSGDAVYSVGTIEFNKVNYVTRVGQAIYHDPVPIWDRKSGKLTDFTTHFTFIIDTLERAVYGHGLTFFLAPVSFQIPPNSAGGFLGLFNTTYTDTPRNQMIVIEFDSYVNSDWDPPFEHVGINKNSISSANYTAWNASLHSGNSTDAWVSYNSTTHILSLRWSYGDGNDVNSSLSYTVDLREVLPERVMIGFSAATGVNVERHILQFWEFNSSLNMVEKGEENSKEWKLVVGTTVPLGVLFLVIMIACGVFWRKQRNHAEKPAVETVALTSMNEDLERGAGPKRFSYSDLVSATNDFSNDRKLGAGGFGCVYKGYLSRENITVAVKKISQGSKQGKKEYITEVKIISSLRHRNLVRLIGPQTTGIAGTLGYLAPEYVTTGKASKESDVYSFGVVALEIASGRKAIDRVDPDSDLGLVQWVWGLHGKGELLSGVDPRLHKVFDSEQVNCLMMVGLWCAHPDRNLRPSIRQAIQVLKFEGAVPNLPMKMPVPMYYVEPAAPEVSSGSGAGSITYTSIDLVR</sequence>